<dbReference type="EMBL" id="BAAACG010000010">
    <property type="protein sequence ID" value="GAA0742407.1"/>
    <property type="molecule type" value="Genomic_DNA"/>
</dbReference>
<dbReference type="InterPro" id="IPR024478">
    <property type="entry name" value="HlyB_4HB_MCP"/>
</dbReference>
<dbReference type="Gene3D" id="6.10.340.10">
    <property type="match status" value="1"/>
</dbReference>
<evidence type="ECO:0000256" key="4">
    <source>
        <dbReference type="SAM" id="Coils"/>
    </source>
</evidence>
<accession>A0ABP3UWY4</accession>
<feature type="transmembrane region" description="Helical" evidence="5">
    <location>
        <begin position="189"/>
        <end position="209"/>
    </location>
</feature>
<dbReference type="CDD" id="cd06225">
    <property type="entry name" value="HAMP"/>
    <property type="match status" value="1"/>
</dbReference>
<keyword evidence="5" id="KW-0472">Membrane</keyword>
<gene>
    <name evidence="7" type="ORF">GCM10008906_24880</name>
</gene>
<keyword evidence="4" id="KW-0175">Coiled coil</keyword>
<feature type="transmembrane region" description="Helical" evidence="5">
    <location>
        <begin position="12"/>
        <end position="30"/>
    </location>
</feature>
<dbReference type="InterPro" id="IPR004090">
    <property type="entry name" value="Chemotax_Me-accpt_rcpt"/>
</dbReference>
<dbReference type="PANTHER" id="PTHR32089">
    <property type="entry name" value="METHYL-ACCEPTING CHEMOTAXIS PROTEIN MCPB"/>
    <property type="match status" value="1"/>
</dbReference>
<evidence type="ECO:0000256" key="2">
    <source>
        <dbReference type="ARBA" id="ARBA00029447"/>
    </source>
</evidence>
<evidence type="ECO:0000256" key="1">
    <source>
        <dbReference type="ARBA" id="ARBA00023224"/>
    </source>
</evidence>
<feature type="domain" description="Methyl-accepting transducer" evidence="6">
    <location>
        <begin position="285"/>
        <end position="543"/>
    </location>
</feature>
<keyword evidence="8" id="KW-1185">Reference proteome</keyword>
<dbReference type="PROSITE" id="PS50111">
    <property type="entry name" value="CHEMOTAXIS_TRANSDUC_2"/>
    <property type="match status" value="1"/>
</dbReference>
<proteinExistence type="inferred from homology"/>
<protein>
    <submittedName>
        <fullName evidence="7">Methyl-accepting chemotaxis protein</fullName>
    </submittedName>
</protein>
<evidence type="ECO:0000259" key="6">
    <source>
        <dbReference type="PROSITE" id="PS50111"/>
    </source>
</evidence>
<dbReference type="Pfam" id="PF12729">
    <property type="entry name" value="4HB_MCP_1"/>
    <property type="match status" value="1"/>
</dbReference>
<evidence type="ECO:0000313" key="7">
    <source>
        <dbReference type="EMBL" id="GAA0742407.1"/>
    </source>
</evidence>
<evidence type="ECO:0000256" key="3">
    <source>
        <dbReference type="PROSITE-ProRule" id="PRU00284"/>
    </source>
</evidence>
<dbReference type="SMART" id="SM00283">
    <property type="entry name" value="MA"/>
    <property type="match status" value="1"/>
</dbReference>
<dbReference type="Gene3D" id="1.10.287.950">
    <property type="entry name" value="Methyl-accepting chemotaxis protein"/>
    <property type="match status" value="1"/>
</dbReference>
<dbReference type="PRINTS" id="PR00260">
    <property type="entry name" value="CHEMTRNSDUCR"/>
</dbReference>
<keyword evidence="5" id="KW-0812">Transmembrane</keyword>
<name>A0ABP3UWY4_9CLOT</name>
<dbReference type="InterPro" id="IPR004089">
    <property type="entry name" value="MCPsignal_dom"/>
</dbReference>
<keyword evidence="5" id="KW-1133">Transmembrane helix</keyword>
<evidence type="ECO:0000313" key="8">
    <source>
        <dbReference type="Proteomes" id="UP001501510"/>
    </source>
</evidence>
<reference evidence="8" key="1">
    <citation type="journal article" date="2019" name="Int. J. Syst. Evol. Microbiol.">
        <title>The Global Catalogue of Microorganisms (GCM) 10K type strain sequencing project: providing services to taxonomists for standard genome sequencing and annotation.</title>
        <authorList>
            <consortium name="The Broad Institute Genomics Platform"/>
            <consortium name="The Broad Institute Genome Sequencing Center for Infectious Disease"/>
            <person name="Wu L."/>
            <person name="Ma J."/>
        </authorList>
    </citation>
    <scope>NUCLEOTIDE SEQUENCE [LARGE SCALE GENOMIC DNA]</scope>
    <source>
        <strain evidence="8">JCM 1407</strain>
    </source>
</reference>
<dbReference type="SUPFAM" id="SSF58104">
    <property type="entry name" value="Methyl-accepting chemotaxis protein (MCP) signaling domain"/>
    <property type="match status" value="1"/>
</dbReference>
<dbReference type="Pfam" id="PF00015">
    <property type="entry name" value="MCPsignal"/>
    <property type="match status" value="1"/>
</dbReference>
<comment type="caution">
    <text evidence="7">The sequence shown here is derived from an EMBL/GenBank/DDBJ whole genome shotgun (WGS) entry which is preliminary data.</text>
</comment>
<dbReference type="RefSeq" id="WP_343761969.1">
    <property type="nucleotide sequence ID" value="NZ_BAAACG010000010.1"/>
</dbReference>
<comment type="similarity">
    <text evidence="2">Belongs to the methyl-accepting chemotaxis (MCP) protein family.</text>
</comment>
<dbReference type="Proteomes" id="UP001501510">
    <property type="component" value="Unassembled WGS sequence"/>
</dbReference>
<feature type="coiled-coil region" evidence="4">
    <location>
        <begin position="78"/>
        <end position="105"/>
    </location>
</feature>
<sequence>MLNNLKVKTKIFLLSVIMFILMSSIAIMGYQNSSSGNKNMKSIYEDCLLSTEYLNNSRIQIRAIEGDINYIIIYTGKSHKQKEKLKDIKNRKEIFKENFRKYQKTVIDQEEKNVISSMGEDIKIYSKKIEDVLKASLQGNQKEAMNKCVTLEDTAKKLHNSLEILTKHNMKYADEVYNENQVNYKRTMVLFLGILIFSIIIAGIVTRVISKNITEPLGLCVQYFELLAEGNFSYKTDEEFIKRKDEIGELAKSTSLMEKYIKELIKNVKNEGNSIENIVNAINHRMSDLNNDVEGVSKATEELSANMEETAASAEEMALASQEIEGAINSIAEKSQEGEIKAGKINNRAETTKQKVRAAQEKTYEILGNTRRGLEKAIESSKVVEEINVLSESIMQITSQTNLLALNAAIEAARAGEAGKGFSVVAEEIRKLAEKSKDTVVEIQGITSKVTESVANLTENANNLLNFIYKDVDSDYNSMLQVAEEYSEDAGFIDKLVTDFSATSEELLASVKGVLKTIDGVAAAASEGAGGTTEIASRVVSVTDKSSNVLNQVSKSKESAERLKEEISKFKMEK</sequence>
<evidence type="ECO:0000256" key="5">
    <source>
        <dbReference type="SAM" id="Phobius"/>
    </source>
</evidence>
<dbReference type="PANTHER" id="PTHR32089:SF112">
    <property type="entry name" value="LYSOZYME-LIKE PROTEIN-RELATED"/>
    <property type="match status" value="1"/>
</dbReference>
<organism evidence="7 8">
    <name type="scientific">Clostridium oceanicum</name>
    <dbReference type="NCBI Taxonomy" id="1543"/>
    <lineage>
        <taxon>Bacteria</taxon>
        <taxon>Bacillati</taxon>
        <taxon>Bacillota</taxon>
        <taxon>Clostridia</taxon>
        <taxon>Eubacteriales</taxon>
        <taxon>Clostridiaceae</taxon>
        <taxon>Clostridium</taxon>
    </lineage>
</organism>
<keyword evidence="1 3" id="KW-0807">Transducer</keyword>